<evidence type="ECO:0000313" key="1">
    <source>
        <dbReference type="EMBL" id="GBM75794.1"/>
    </source>
</evidence>
<comment type="caution">
    <text evidence="1">The sequence shown here is derived from an EMBL/GenBank/DDBJ whole genome shotgun (WGS) entry which is preliminary data.</text>
</comment>
<organism evidence="1 2">
    <name type="scientific">Araneus ventricosus</name>
    <name type="common">Orbweaver spider</name>
    <name type="synonym">Epeira ventricosa</name>
    <dbReference type="NCBI Taxonomy" id="182803"/>
    <lineage>
        <taxon>Eukaryota</taxon>
        <taxon>Metazoa</taxon>
        <taxon>Ecdysozoa</taxon>
        <taxon>Arthropoda</taxon>
        <taxon>Chelicerata</taxon>
        <taxon>Arachnida</taxon>
        <taxon>Araneae</taxon>
        <taxon>Araneomorphae</taxon>
        <taxon>Entelegynae</taxon>
        <taxon>Araneoidea</taxon>
        <taxon>Araneidae</taxon>
        <taxon>Araneus</taxon>
    </lineage>
</organism>
<reference evidence="1 2" key="1">
    <citation type="journal article" date="2019" name="Sci. Rep.">
        <title>Orb-weaving spider Araneus ventricosus genome elucidates the spidroin gene catalogue.</title>
        <authorList>
            <person name="Kono N."/>
            <person name="Nakamura H."/>
            <person name="Ohtoshi R."/>
            <person name="Moran D.A.P."/>
            <person name="Shinohara A."/>
            <person name="Yoshida Y."/>
            <person name="Fujiwara M."/>
            <person name="Mori M."/>
            <person name="Tomita M."/>
            <person name="Arakawa K."/>
        </authorList>
    </citation>
    <scope>NUCLEOTIDE SEQUENCE [LARGE SCALE GENOMIC DNA]</scope>
</reference>
<gene>
    <name evidence="1" type="ORF">AVEN_77162_2</name>
</gene>
<dbReference type="InterPro" id="IPR032675">
    <property type="entry name" value="LRR_dom_sf"/>
</dbReference>
<dbReference type="PANTHER" id="PTHR13318">
    <property type="entry name" value="PARTNER OF PAIRED, ISOFORM B-RELATED"/>
    <property type="match status" value="1"/>
</dbReference>
<name>A0A4Y2IDQ6_ARAVE</name>
<dbReference type="AlphaFoldDB" id="A0A4Y2IDQ6"/>
<dbReference type="OrthoDB" id="10257471at2759"/>
<proteinExistence type="predicted"/>
<dbReference type="SUPFAM" id="SSF52047">
    <property type="entry name" value="RNI-like"/>
    <property type="match status" value="1"/>
</dbReference>
<dbReference type="GO" id="GO:0019005">
    <property type="term" value="C:SCF ubiquitin ligase complex"/>
    <property type="evidence" value="ECO:0007669"/>
    <property type="project" value="TreeGrafter"/>
</dbReference>
<protein>
    <submittedName>
        <fullName evidence="1">Uncharacterized protein</fullName>
    </submittedName>
</protein>
<sequence length="500" mass="57927">MDVETLYRLSIKAIFDLIEAKFWNSSAQNPFSLIPRRLVEDLEVFVRSRRGFSDDKKTYENLQLIFESGHIEKFDVFHWNSKKNQKWLRNILTKKFCKNLISLSLPKHFYAVCPVESILSSCSKLVEVHLPVFVDLGVFENCPKLEILKFHASDDEISKYFRKKTGDLPLTIRKLQVFSMCNTQSHYAITKDIIAKLLLNCPKLVSVGCCNSLDAFQYIRETQDDLPTPFRLRRCYWGLKYSDFIPPQNTPEFESYQPQFSRMVKTASSMCSSLEELVIDVYDNNCVQHLVKLKNLTVLSISYEDPYDDNYQPAFVSLLREIGSQLKHLSVSAQSPIPLDIICDRCSNLVTLRLLGEVAVSNYGKKWKNLPVLKSFCVYEIQNENLQLLFQTCPNMKEIFIGSAKGISDEFMDILLKQGAFPKLEVVSVEECSLTENGILKFMSGVPTLRKVSFEKSSWCIRKPKDVIEIWIEAFEKNVEVDERLYKKEYFRVKTHPCVF</sequence>
<evidence type="ECO:0000313" key="2">
    <source>
        <dbReference type="Proteomes" id="UP000499080"/>
    </source>
</evidence>
<accession>A0A4Y2IDQ6</accession>
<dbReference type="EMBL" id="BGPR01002578">
    <property type="protein sequence ID" value="GBM75794.1"/>
    <property type="molecule type" value="Genomic_DNA"/>
</dbReference>
<dbReference type="GO" id="GO:0031146">
    <property type="term" value="P:SCF-dependent proteasomal ubiquitin-dependent protein catabolic process"/>
    <property type="evidence" value="ECO:0007669"/>
    <property type="project" value="TreeGrafter"/>
</dbReference>
<keyword evidence="2" id="KW-1185">Reference proteome</keyword>
<dbReference type="Proteomes" id="UP000499080">
    <property type="component" value="Unassembled WGS sequence"/>
</dbReference>
<dbReference type="Gene3D" id="3.80.10.10">
    <property type="entry name" value="Ribonuclease Inhibitor"/>
    <property type="match status" value="2"/>
</dbReference>